<dbReference type="AlphaFoldDB" id="A0A2S3V3B1"/>
<dbReference type="Proteomes" id="UP000236959">
    <property type="component" value="Unassembled WGS sequence"/>
</dbReference>
<proteinExistence type="predicted"/>
<evidence type="ECO:0000256" key="1">
    <source>
        <dbReference type="SAM" id="Phobius"/>
    </source>
</evidence>
<organism evidence="3 4">
    <name type="scientific">Roseibium marinum</name>
    <dbReference type="NCBI Taxonomy" id="281252"/>
    <lineage>
        <taxon>Bacteria</taxon>
        <taxon>Pseudomonadati</taxon>
        <taxon>Pseudomonadota</taxon>
        <taxon>Alphaproteobacteria</taxon>
        <taxon>Hyphomicrobiales</taxon>
        <taxon>Stappiaceae</taxon>
        <taxon>Roseibium</taxon>
    </lineage>
</organism>
<dbReference type="RefSeq" id="WP_103221013.1">
    <property type="nucleotide sequence ID" value="NZ_PPCN01000001.1"/>
</dbReference>
<feature type="domain" description="TadE-like" evidence="2">
    <location>
        <begin position="21"/>
        <end position="59"/>
    </location>
</feature>
<dbReference type="OrthoDB" id="7189296at2"/>
<protein>
    <submittedName>
        <fullName evidence="3">Flp pilus assembly protein TadG</fullName>
    </submittedName>
</protein>
<accession>A0A2S3V3B1</accession>
<reference evidence="3 4" key="1">
    <citation type="submission" date="2018-01" db="EMBL/GenBank/DDBJ databases">
        <title>Genomic Encyclopedia of Archaeal and Bacterial Type Strains, Phase II (KMG-II): from individual species to whole genera.</title>
        <authorList>
            <person name="Goeker M."/>
        </authorList>
    </citation>
    <scope>NUCLEOTIDE SEQUENCE [LARGE SCALE GENOMIC DNA]</scope>
    <source>
        <strain evidence="3 4">DSM 17023</strain>
    </source>
</reference>
<dbReference type="InterPro" id="IPR012495">
    <property type="entry name" value="TadE-like_dom"/>
</dbReference>
<evidence type="ECO:0000313" key="4">
    <source>
        <dbReference type="Proteomes" id="UP000236959"/>
    </source>
</evidence>
<comment type="caution">
    <text evidence="3">The sequence shown here is derived from an EMBL/GenBank/DDBJ whole genome shotgun (WGS) entry which is preliminary data.</text>
</comment>
<keyword evidence="1" id="KW-0812">Transmembrane</keyword>
<keyword evidence="4" id="KW-1185">Reference proteome</keyword>
<gene>
    <name evidence="3" type="ORF">CLV41_101893</name>
</gene>
<evidence type="ECO:0000259" key="2">
    <source>
        <dbReference type="Pfam" id="PF07811"/>
    </source>
</evidence>
<dbReference type="EMBL" id="PPCN01000001">
    <property type="protein sequence ID" value="POF34438.1"/>
    <property type="molecule type" value="Genomic_DNA"/>
</dbReference>
<sequence length="193" mass="20846">MASSLRKIPVFLHGFWRDRSGVSATEFALILPFMLIILIGMTELSGAINADRKVSRIANATTDLVAQSQTLSPAELDDILALGGKILAPYPDDTLDTIISSITFDEDGDPTVDWSYDSDKGTPWPAGSAPPITLPDTVAAPLTSIVLAQSTLVYSPPFSGLLTEAFPRLATYTLQDIFYLRPRLTDKVKCPAC</sequence>
<keyword evidence="1" id="KW-0472">Membrane</keyword>
<evidence type="ECO:0000313" key="3">
    <source>
        <dbReference type="EMBL" id="POF34438.1"/>
    </source>
</evidence>
<dbReference type="Pfam" id="PF07811">
    <property type="entry name" value="TadE"/>
    <property type="match status" value="1"/>
</dbReference>
<feature type="transmembrane region" description="Helical" evidence="1">
    <location>
        <begin position="27"/>
        <end position="48"/>
    </location>
</feature>
<name>A0A2S3V3B1_9HYPH</name>
<keyword evidence="1" id="KW-1133">Transmembrane helix</keyword>